<dbReference type="EMBL" id="FSRL01000001">
    <property type="protein sequence ID" value="SIO09370.1"/>
    <property type="molecule type" value="Genomic_DNA"/>
</dbReference>
<organism evidence="1 2">
    <name type="scientific">Vannielia litorea</name>
    <dbReference type="NCBI Taxonomy" id="1217970"/>
    <lineage>
        <taxon>Bacteria</taxon>
        <taxon>Pseudomonadati</taxon>
        <taxon>Pseudomonadota</taxon>
        <taxon>Alphaproteobacteria</taxon>
        <taxon>Rhodobacterales</taxon>
        <taxon>Paracoccaceae</taxon>
        <taxon>Vannielia</taxon>
    </lineage>
</organism>
<dbReference type="RefSeq" id="WP_175570474.1">
    <property type="nucleotide sequence ID" value="NZ_FSRL01000001.1"/>
</dbReference>
<evidence type="ECO:0000313" key="2">
    <source>
        <dbReference type="Proteomes" id="UP000184932"/>
    </source>
</evidence>
<dbReference type="Proteomes" id="UP000184932">
    <property type="component" value="Unassembled WGS sequence"/>
</dbReference>
<accession>A0A1N6GP99</accession>
<name>A0A1N6GP99_9RHOB</name>
<keyword evidence="2" id="KW-1185">Reference proteome</keyword>
<evidence type="ECO:0000313" key="1">
    <source>
        <dbReference type="EMBL" id="SIO09370.1"/>
    </source>
</evidence>
<sequence length="47" mass="5314">MKTRWIKTTAEAAEALKVEMPWARGTRRAAMIARREARMAALKLLSA</sequence>
<protein>
    <submittedName>
        <fullName evidence="1">Uncharacterized protein</fullName>
    </submittedName>
</protein>
<proteinExistence type="predicted"/>
<dbReference type="AlphaFoldDB" id="A0A1N6GP99"/>
<gene>
    <name evidence="1" type="ORF">SAMN05444002_2663</name>
</gene>
<reference evidence="2" key="1">
    <citation type="submission" date="2016-11" db="EMBL/GenBank/DDBJ databases">
        <authorList>
            <person name="Varghese N."/>
            <person name="Submissions S."/>
        </authorList>
    </citation>
    <scope>NUCLEOTIDE SEQUENCE [LARGE SCALE GENOMIC DNA]</scope>
    <source>
        <strain evidence="2">DSM 29440</strain>
    </source>
</reference>
<dbReference type="STRING" id="1217970.SAMN05444002_2663"/>